<evidence type="ECO:0000313" key="5">
    <source>
        <dbReference type="EnsemblPlants" id="Bra035068.1-P"/>
    </source>
</evidence>
<name>M4F1X1_BRACM</name>
<evidence type="ECO:0000256" key="2">
    <source>
        <dbReference type="ARBA" id="ARBA00022448"/>
    </source>
</evidence>
<comment type="similarity">
    <text evidence="1">Belongs to the importin alpha family.</text>
</comment>
<dbReference type="GO" id="GO:0015031">
    <property type="term" value="P:protein transport"/>
    <property type="evidence" value="ECO:0007669"/>
    <property type="project" value="UniProtKB-KW"/>
</dbReference>
<organism evidence="5 6">
    <name type="scientific">Brassica campestris</name>
    <name type="common">Field mustard</name>
    <dbReference type="NCBI Taxonomy" id="3711"/>
    <lineage>
        <taxon>Eukaryota</taxon>
        <taxon>Viridiplantae</taxon>
        <taxon>Streptophyta</taxon>
        <taxon>Embryophyta</taxon>
        <taxon>Tracheophyta</taxon>
        <taxon>Spermatophyta</taxon>
        <taxon>Magnoliopsida</taxon>
        <taxon>eudicotyledons</taxon>
        <taxon>Gunneridae</taxon>
        <taxon>Pentapetalae</taxon>
        <taxon>rosids</taxon>
        <taxon>malvids</taxon>
        <taxon>Brassicales</taxon>
        <taxon>Brassicaceae</taxon>
        <taxon>Brassiceae</taxon>
        <taxon>Brassica</taxon>
    </lineage>
</organism>
<accession>M4F1X1</accession>
<reference evidence="5" key="3">
    <citation type="submission" date="2023-03" db="UniProtKB">
        <authorList>
            <consortium name="EnsemblPlants"/>
        </authorList>
    </citation>
    <scope>IDENTIFICATION</scope>
    <source>
        <strain evidence="5">cv. Chiifu-401-42</strain>
    </source>
</reference>
<dbReference type="InterPro" id="IPR000225">
    <property type="entry name" value="Armadillo"/>
</dbReference>
<dbReference type="PANTHER" id="PTHR23316">
    <property type="entry name" value="IMPORTIN ALPHA"/>
    <property type="match status" value="1"/>
</dbReference>
<reference evidence="5 6" key="2">
    <citation type="journal article" date="2018" name="Hortic Res">
        <title>Improved Brassica rapa reference genome by single-molecule sequencing and chromosome conformation capture technologies.</title>
        <authorList>
            <person name="Zhang L."/>
            <person name="Cai X."/>
            <person name="Wu J."/>
            <person name="Liu M."/>
            <person name="Grob S."/>
            <person name="Cheng F."/>
            <person name="Liang J."/>
            <person name="Cai C."/>
            <person name="Liu Z."/>
            <person name="Liu B."/>
            <person name="Wang F."/>
            <person name="Li S."/>
            <person name="Liu F."/>
            <person name="Li X."/>
            <person name="Cheng L."/>
            <person name="Yang W."/>
            <person name="Li M.H."/>
            <person name="Grossniklaus U."/>
            <person name="Zheng H."/>
            <person name="Wang X."/>
        </authorList>
    </citation>
    <scope>NUCLEOTIDE SEQUENCE [LARGE SCALE GENOMIC DNA]</scope>
    <source>
        <strain evidence="5 6">cv. Chiifu-401-42</strain>
    </source>
</reference>
<dbReference type="HOGENOM" id="CLU_988152_0_0_1"/>
<proteinExistence type="inferred from homology"/>
<keyword evidence="3" id="KW-0677">Repeat</keyword>
<dbReference type="Gene3D" id="1.25.10.10">
    <property type="entry name" value="Leucine-rich Repeat Variant"/>
    <property type="match status" value="1"/>
</dbReference>
<dbReference type="InParanoid" id="M4F1X1"/>
<sequence length="282" mass="31731">MCRGIITYRLNTLRQIADGVILSDDDIALLRQAIRKLKLWVTPRDAPVDDIVQTGIVPRLVQLFNVDDFPDRFEALLILGYLTRSGNTTLLINSNVLPLFLGHLHSDRDREEQRLLMVIDHQLLPIFDALLRRTKNIHVKKKMCEIVELISRVDTDMVKQSCILEPVIARYSEATIPKLQSTHLGVLLVDQGCMDLLCNLITSPKSHMVSALAIYAVQDILDLEKKAGAGDDFYKRMIINLGVFREISKVVCAGAIKDKSLATIASNLNVENSGWVLFLLFV</sequence>
<reference evidence="5 6" key="1">
    <citation type="journal article" date="2011" name="Nat. Genet.">
        <title>The genome of the mesopolyploid crop species Brassica rapa.</title>
        <authorList>
            <consortium name="Brassica rapa Genome Sequencing Project Consortium"/>
            <person name="Wang X."/>
            <person name="Wang H."/>
            <person name="Wang J."/>
            <person name="Sun R."/>
            <person name="Wu J."/>
            <person name="Liu S."/>
            <person name="Bai Y."/>
            <person name="Mun J.H."/>
            <person name="Bancroft I."/>
            <person name="Cheng F."/>
            <person name="Huang S."/>
            <person name="Li X."/>
            <person name="Hua W."/>
            <person name="Wang J."/>
            <person name="Wang X."/>
            <person name="Freeling M."/>
            <person name="Pires J.C."/>
            <person name="Paterson A.H."/>
            <person name="Chalhoub B."/>
            <person name="Wang B."/>
            <person name="Hayward A."/>
            <person name="Sharpe A.G."/>
            <person name="Park B.S."/>
            <person name="Weisshaar B."/>
            <person name="Liu B."/>
            <person name="Li B."/>
            <person name="Liu B."/>
            <person name="Tong C."/>
            <person name="Song C."/>
            <person name="Duran C."/>
            <person name="Peng C."/>
            <person name="Geng C."/>
            <person name="Koh C."/>
            <person name="Lin C."/>
            <person name="Edwards D."/>
            <person name="Mu D."/>
            <person name="Shen D."/>
            <person name="Soumpourou E."/>
            <person name="Li F."/>
            <person name="Fraser F."/>
            <person name="Conant G."/>
            <person name="Lassalle G."/>
            <person name="King G.J."/>
            <person name="Bonnema G."/>
            <person name="Tang H."/>
            <person name="Wang H."/>
            <person name="Belcram H."/>
            <person name="Zhou H."/>
            <person name="Hirakawa H."/>
            <person name="Abe H."/>
            <person name="Guo H."/>
            <person name="Wang H."/>
            <person name="Jin H."/>
            <person name="Parkin I.A."/>
            <person name="Batley J."/>
            <person name="Kim J.S."/>
            <person name="Just J."/>
            <person name="Li J."/>
            <person name="Xu J."/>
            <person name="Deng J."/>
            <person name="Kim J.A."/>
            <person name="Li J."/>
            <person name="Yu J."/>
            <person name="Meng J."/>
            <person name="Wang J."/>
            <person name="Min J."/>
            <person name="Poulain J."/>
            <person name="Wang J."/>
            <person name="Hatakeyama K."/>
            <person name="Wu K."/>
            <person name="Wang L."/>
            <person name="Fang L."/>
            <person name="Trick M."/>
            <person name="Links M.G."/>
            <person name="Zhao M."/>
            <person name="Jin M."/>
            <person name="Ramchiary N."/>
            <person name="Drou N."/>
            <person name="Berkman P.J."/>
            <person name="Cai Q."/>
            <person name="Huang Q."/>
            <person name="Li R."/>
            <person name="Tabata S."/>
            <person name="Cheng S."/>
            <person name="Zhang S."/>
            <person name="Zhang S."/>
            <person name="Huang S."/>
            <person name="Sato S."/>
            <person name="Sun S."/>
            <person name="Kwon S.J."/>
            <person name="Choi S.R."/>
            <person name="Lee T.H."/>
            <person name="Fan W."/>
            <person name="Zhao X."/>
            <person name="Tan X."/>
            <person name="Xu X."/>
            <person name="Wang Y."/>
            <person name="Qiu Y."/>
            <person name="Yin Y."/>
            <person name="Li Y."/>
            <person name="Du Y."/>
            <person name="Liao Y."/>
            <person name="Lim Y."/>
            <person name="Narusaka Y."/>
            <person name="Wang Y."/>
            <person name="Wang Z."/>
            <person name="Li Z."/>
            <person name="Wang Z."/>
            <person name="Xiong Z."/>
            <person name="Zhang Z."/>
        </authorList>
    </citation>
    <scope>NUCLEOTIDE SEQUENCE [LARGE SCALE GENOMIC DNA]</scope>
    <source>
        <strain evidence="5 6">cv. Chiifu-401-42</strain>
    </source>
</reference>
<keyword evidence="6" id="KW-1185">Reference proteome</keyword>
<evidence type="ECO:0000256" key="3">
    <source>
        <dbReference type="ARBA" id="ARBA00022737"/>
    </source>
</evidence>
<protein>
    <submittedName>
        <fullName evidence="5">Uncharacterized protein</fullName>
    </submittedName>
</protein>
<evidence type="ECO:0000256" key="4">
    <source>
        <dbReference type="ARBA" id="ARBA00022927"/>
    </source>
</evidence>
<dbReference type="EnsemblPlants" id="Bra035068.1">
    <property type="protein sequence ID" value="Bra035068.1-P"/>
    <property type="gene ID" value="Bra035068"/>
</dbReference>
<keyword evidence="2" id="KW-0813">Transport</keyword>
<dbReference type="Proteomes" id="UP000011750">
    <property type="component" value="Chromosome A07"/>
</dbReference>
<dbReference type="InterPro" id="IPR016024">
    <property type="entry name" value="ARM-type_fold"/>
</dbReference>
<dbReference type="Gramene" id="Bra035068.1">
    <property type="protein sequence ID" value="Bra035068.1-P"/>
    <property type="gene ID" value="Bra035068"/>
</dbReference>
<dbReference type="InterPro" id="IPR011989">
    <property type="entry name" value="ARM-like"/>
</dbReference>
<dbReference type="SMART" id="SM00185">
    <property type="entry name" value="ARM"/>
    <property type="match status" value="3"/>
</dbReference>
<dbReference type="SUPFAM" id="SSF48371">
    <property type="entry name" value="ARM repeat"/>
    <property type="match status" value="1"/>
</dbReference>
<dbReference type="AlphaFoldDB" id="M4F1X1"/>
<evidence type="ECO:0000313" key="6">
    <source>
        <dbReference type="Proteomes" id="UP000011750"/>
    </source>
</evidence>
<evidence type="ECO:0000256" key="1">
    <source>
        <dbReference type="ARBA" id="ARBA00010394"/>
    </source>
</evidence>
<dbReference type="STRING" id="51351.M4F1X1"/>
<keyword evidence="4" id="KW-0653">Protein transport</keyword>